<dbReference type="PANTHER" id="PTHR36978:SF4">
    <property type="entry name" value="P-LOOP CONTAINING NUCLEOSIDE TRIPHOSPHATE HYDROLASE PROTEIN"/>
    <property type="match status" value="1"/>
</dbReference>
<dbReference type="PANTHER" id="PTHR36978">
    <property type="entry name" value="P-LOOP CONTAINING NUCLEOTIDE TRIPHOSPHATE HYDROLASE"/>
    <property type="match status" value="1"/>
</dbReference>
<gene>
    <name evidence="2" type="ORF">PHATRDRAFT_43603</name>
</gene>
<organism evidence="2 3">
    <name type="scientific">Phaeodactylum tricornutum (strain CCAP 1055/1)</name>
    <dbReference type="NCBI Taxonomy" id="556484"/>
    <lineage>
        <taxon>Eukaryota</taxon>
        <taxon>Sar</taxon>
        <taxon>Stramenopiles</taxon>
        <taxon>Ochrophyta</taxon>
        <taxon>Bacillariophyta</taxon>
        <taxon>Bacillariophyceae</taxon>
        <taxon>Bacillariophycidae</taxon>
        <taxon>Naviculales</taxon>
        <taxon>Phaeodactylaceae</taxon>
        <taxon>Phaeodactylum</taxon>
    </lineage>
</organism>
<dbReference type="Pfam" id="PF17784">
    <property type="entry name" value="Sulfotransfer_4"/>
    <property type="match status" value="1"/>
</dbReference>
<protein>
    <submittedName>
        <fullName evidence="2">Uncharacterized protein</fullName>
    </submittedName>
</protein>
<dbReference type="eggNOG" id="ENOG502SV1S">
    <property type="taxonomic scope" value="Eukaryota"/>
</dbReference>
<dbReference type="EMBL" id="CM000606">
    <property type="protein sequence ID" value="EEC50538.1"/>
    <property type="molecule type" value="Genomic_DNA"/>
</dbReference>
<accession>B7FSU0</accession>
<dbReference type="InterPro" id="IPR040632">
    <property type="entry name" value="Sulfotransfer_4"/>
</dbReference>
<keyword evidence="1" id="KW-0812">Transmembrane</keyword>
<dbReference type="PaxDb" id="2850-Phatr43603"/>
<proteinExistence type="predicted"/>
<evidence type="ECO:0000256" key="1">
    <source>
        <dbReference type="SAM" id="Phobius"/>
    </source>
</evidence>
<keyword evidence="1" id="KW-1133">Transmembrane helix</keyword>
<reference evidence="2 3" key="1">
    <citation type="journal article" date="2008" name="Nature">
        <title>The Phaeodactylum genome reveals the evolutionary history of diatom genomes.</title>
        <authorList>
            <person name="Bowler C."/>
            <person name="Allen A.E."/>
            <person name="Badger J.H."/>
            <person name="Grimwood J."/>
            <person name="Jabbari K."/>
            <person name="Kuo A."/>
            <person name="Maheswari U."/>
            <person name="Martens C."/>
            <person name="Maumus F."/>
            <person name="Otillar R.P."/>
            <person name="Rayko E."/>
            <person name="Salamov A."/>
            <person name="Vandepoele K."/>
            <person name="Beszteri B."/>
            <person name="Gruber A."/>
            <person name="Heijde M."/>
            <person name="Katinka M."/>
            <person name="Mock T."/>
            <person name="Valentin K."/>
            <person name="Verret F."/>
            <person name="Berges J.A."/>
            <person name="Brownlee C."/>
            <person name="Cadoret J.P."/>
            <person name="Chiovitti A."/>
            <person name="Choi C.J."/>
            <person name="Coesel S."/>
            <person name="De Martino A."/>
            <person name="Detter J.C."/>
            <person name="Durkin C."/>
            <person name="Falciatore A."/>
            <person name="Fournet J."/>
            <person name="Haruta M."/>
            <person name="Huysman M.J."/>
            <person name="Jenkins B.D."/>
            <person name="Jiroutova K."/>
            <person name="Jorgensen R.E."/>
            <person name="Joubert Y."/>
            <person name="Kaplan A."/>
            <person name="Kroger N."/>
            <person name="Kroth P.G."/>
            <person name="La Roche J."/>
            <person name="Lindquist E."/>
            <person name="Lommer M."/>
            <person name="Martin-Jezequel V."/>
            <person name="Lopez P.J."/>
            <person name="Lucas S."/>
            <person name="Mangogna M."/>
            <person name="McGinnis K."/>
            <person name="Medlin L.K."/>
            <person name="Montsant A."/>
            <person name="Oudot-Le Secq M.P."/>
            <person name="Napoli C."/>
            <person name="Obornik M."/>
            <person name="Parker M.S."/>
            <person name="Petit J.L."/>
            <person name="Porcel B.M."/>
            <person name="Poulsen N."/>
            <person name="Robison M."/>
            <person name="Rychlewski L."/>
            <person name="Rynearson T.A."/>
            <person name="Schmutz J."/>
            <person name="Shapiro H."/>
            <person name="Siaut M."/>
            <person name="Stanley M."/>
            <person name="Sussman M.R."/>
            <person name="Taylor A.R."/>
            <person name="Vardi A."/>
            <person name="von Dassow P."/>
            <person name="Vyverman W."/>
            <person name="Willis A."/>
            <person name="Wyrwicz L.S."/>
            <person name="Rokhsar D.S."/>
            <person name="Weissenbach J."/>
            <person name="Armbrust E.V."/>
            <person name="Green B.R."/>
            <person name="Van de Peer Y."/>
            <person name="Grigoriev I.V."/>
        </authorList>
    </citation>
    <scope>NUCLEOTIDE SEQUENCE [LARGE SCALE GENOMIC DNA]</scope>
    <source>
        <strain evidence="2 3">CCAP 1055/1</strain>
    </source>
</reference>
<dbReference type="SUPFAM" id="SSF52540">
    <property type="entry name" value="P-loop containing nucleoside triphosphate hydrolases"/>
    <property type="match status" value="1"/>
</dbReference>
<keyword evidence="3" id="KW-1185">Reference proteome</keyword>
<dbReference type="GeneID" id="7197478"/>
<evidence type="ECO:0000313" key="2">
    <source>
        <dbReference type="EMBL" id="EEC50538.1"/>
    </source>
</evidence>
<dbReference type="RefSeq" id="XP_002177724.1">
    <property type="nucleotide sequence ID" value="XM_002177688.1"/>
</dbReference>
<dbReference type="AlphaFoldDB" id="B7FSU0"/>
<dbReference type="InParanoid" id="B7FSU0"/>
<sequence length="411" mass="47126">MVRTIARDTHGQGRLKSGHGSVVFTILNRFATSDLTGMSLSPLQSPVSGPPQHRRASAWLRSGAPLTIGLLLYIVVFQYSVYRADVKPVASLREDRHFLYLQNNLKCKKASKLSRPLSKENPGLDFTRQDKLYSHLKNDTVVLPVTTWERFSIRPLKIPYPIFMTSLPKSGTTSLWRYFRCGEVNASHQYVTKQGERKATLAGVCIQDNIKQDKPPFEGCGEYDLFSDTGYLFYDHDEGEQCFFPSVDALDRVYAHYPNATFINVIRDTASWFTSLKNFAQSSLFVRLRLCNGTHFPDGQSKVQDWYKFYNWHNKMVQQFAVDHPSLTYIEVELESNTTSKVLEDSTGIPSQCWKKCRPNKMLCDEELEARDRKTVEDSRKGAKREVVKKLEIKKSRILKSGKLIEMTTKH</sequence>
<dbReference type="KEGG" id="pti:PHATRDRAFT_43603"/>
<dbReference type="Proteomes" id="UP000000759">
    <property type="component" value="Chromosome 2"/>
</dbReference>
<name>B7FSU0_PHATC</name>
<reference evidence="3" key="2">
    <citation type="submission" date="2008-08" db="EMBL/GenBank/DDBJ databases">
        <authorList>
            <consortium name="Diatom Consortium"/>
            <person name="Grigoriev I."/>
            <person name="Grimwood J."/>
            <person name="Kuo A."/>
            <person name="Otillar R.P."/>
            <person name="Salamov A."/>
            <person name="Detter J.C."/>
            <person name="Lindquist E."/>
            <person name="Shapiro H."/>
            <person name="Lucas S."/>
            <person name="Glavina del Rio T."/>
            <person name="Pitluck S."/>
            <person name="Rokhsar D."/>
            <person name="Bowler C."/>
        </authorList>
    </citation>
    <scope>GENOME REANNOTATION</scope>
    <source>
        <strain evidence="3">CCAP 1055/1</strain>
    </source>
</reference>
<dbReference type="HOGENOM" id="CLU_669913_0_0_1"/>
<dbReference type="OrthoDB" id="47942at2759"/>
<keyword evidence="1" id="KW-0472">Membrane</keyword>
<dbReference type="InterPro" id="IPR027417">
    <property type="entry name" value="P-loop_NTPase"/>
</dbReference>
<feature type="transmembrane region" description="Helical" evidence="1">
    <location>
        <begin position="63"/>
        <end position="82"/>
    </location>
</feature>
<dbReference type="Gene3D" id="3.40.50.300">
    <property type="entry name" value="P-loop containing nucleotide triphosphate hydrolases"/>
    <property type="match status" value="1"/>
</dbReference>
<evidence type="ECO:0000313" key="3">
    <source>
        <dbReference type="Proteomes" id="UP000000759"/>
    </source>
</evidence>